<organism evidence="3 4">
    <name type="scientific">Vibrio ostreicida</name>
    <dbReference type="NCBI Taxonomy" id="526588"/>
    <lineage>
        <taxon>Bacteria</taxon>
        <taxon>Pseudomonadati</taxon>
        <taxon>Pseudomonadota</taxon>
        <taxon>Gammaproteobacteria</taxon>
        <taxon>Vibrionales</taxon>
        <taxon>Vibrionaceae</taxon>
        <taxon>Vibrio</taxon>
    </lineage>
</organism>
<proteinExistence type="predicted"/>
<keyword evidence="4" id="KW-1185">Reference proteome</keyword>
<name>A0ABT8BUT8_9VIBR</name>
<feature type="compositionally biased region" description="Polar residues" evidence="1">
    <location>
        <begin position="7"/>
        <end position="24"/>
    </location>
</feature>
<evidence type="ECO:0000313" key="4">
    <source>
        <dbReference type="Proteomes" id="UP001238540"/>
    </source>
</evidence>
<dbReference type="EMBL" id="JAUFQC010000001">
    <property type="protein sequence ID" value="MDN3610423.1"/>
    <property type="molecule type" value="Genomic_DNA"/>
</dbReference>
<gene>
    <name evidence="3" type="ORF">QWZ16_11975</name>
</gene>
<dbReference type="SUPFAM" id="SSF81298">
    <property type="entry name" value="Adenylylcyclase toxin (the edema factor)"/>
    <property type="match status" value="1"/>
</dbReference>
<accession>A0ABT8BUT8</accession>
<feature type="compositionally biased region" description="Basic and acidic residues" evidence="1">
    <location>
        <begin position="52"/>
        <end position="64"/>
    </location>
</feature>
<dbReference type="Pfam" id="PF03497">
    <property type="entry name" value="Anthrax_toxA"/>
    <property type="match status" value="1"/>
</dbReference>
<dbReference type="Proteomes" id="UP001238540">
    <property type="component" value="Unassembled WGS sequence"/>
</dbReference>
<dbReference type="RefSeq" id="WP_170882071.1">
    <property type="nucleotide sequence ID" value="NZ_JABEYA020000001.1"/>
</dbReference>
<dbReference type="Gene3D" id="3.90.1760.10">
    <property type="entry name" value="Anthrax toxin, edema factor, central domain"/>
    <property type="match status" value="1"/>
</dbReference>
<evidence type="ECO:0000259" key="2">
    <source>
        <dbReference type="Pfam" id="PF03497"/>
    </source>
</evidence>
<comment type="caution">
    <text evidence="3">The sequence shown here is derived from an EMBL/GenBank/DDBJ whole genome shotgun (WGS) entry which is preliminary data.</text>
</comment>
<dbReference type="InterPro" id="IPR005165">
    <property type="entry name" value="Anthrax_toxin_edema_cen"/>
</dbReference>
<protein>
    <submittedName>
        <fullName evidence="3">Anthrax toxin-like adenylyl cyclase domain-containing protein</fullName>
    </submittedName>
</protein>
<evidence type="ECO:0000313" key="3">
    <source>
        <dbReference type="EMBL" id="MDN3610423.1"/>
    </source>
</evidence>
<sequence length="447" mass="48512">MLIKTHLSLSDTRVASASNNQPSASGDPVSLEVKRVKHTSKPAISIPKKPIGNKDNRTKKREPLPPRAPAREGAAAHAVKSSSSPRLQAVSGRSGIVPAHLLPLQKVAADTQQIIAFRHVDRMSTGLIESGHPTKGFLIKGKSANHGPQAGFICVNQALSKLHKSKPKANTGDPQAFYAKVNKYNKSVTECLNNGAAKAVALSISQARLDFLKQENVVSFSSVSERFELASQGLNYVATKNQNGRYDISINGEPLKVLADPASGKPLTADYDLMFIAPKTEQLDLEKDDNLPVKRIHFDSVSETYKKNFARTTGKAFTPQAFFQKEEQTKGSQGQDIGNATPRIAKMIDVINQQLVGEGFPVVHHNADSGSPATDPSANYPITIFMPEEFGGYERIHVIENAEGLADFIQQAKDKGFSVPINPKWEPNVASVRSQAFTQAIKTFQGD</sequence>
<feature type="region of interest" description="Disordered" evidence="1">
    <location>
        <begin position="1"/>
        <end position="91"/>
    </location>
</feature>
<reference evidence="4" key="1">
    <citation type="journal article" date="2019" name="Int. J. Syst. Evol. Microbiol.">
        <title>The Global Catalogue of Microorganisms (GCM) 10K type strain sequencing project: providing services to taxonomists for standard genome sequencing and annotation.</title>
        <authorList>
            <consortium name="The Broad Institute Genomics Platform"/>
            <consortium name="The Broad Institute Genome Sequencing Center for Infectious Disease"/>
            <person name="Wu L."/>
            <person name="Ma J."/>
        </authorList>
    </citation>
    <scope>NUCLEOTIDE SEQUENCE [LARGE SCALE GENOMIC DNA]</scope>
    <source>
        <strain evidence="4">CECT 7398</strain>
    </source>
</reference>
<feature type="domain" description="Anthrax toxin edema factor central" evidence="2">
    <location>
        <begin position="88"/>
        <end position="261"/>
    </location>
</feature>
<evidence type="ECO:0000256" key="1">
    <source>
        <dbReference type="SAM" id="MobiDB-lite"/>
    </source>
</evidence>
<dbReference type="InterPro" id="IPR037017">
    <property type="entry name" value="Anthrax_toxin_edema_cen_sf"/>
</dbReference>
<dbReference type="InterPro" id="IPR035099">
    <property type="entry name" value="Anthrax_toxin_C-terminal"/>
</dbReference>